<sequence>MSWREPYEFEDTSSWIKQIFWSNSPRNLHSEVSSSLGSFGNNLAGHIPKCFNQLQAMMIKNNSAYSGIYCEDKIGEWSSNDFYNSTFKRN</sequence>
<protein>
    <submittedName>
        <fullName evidence="1">Uncharacterized protein</fullName>
    </submittedName>
</protein>
<proteinExistence type="predicted"/>
<reference evidence="1 2" key="1">
    <citation type="journal article" date="2022" name="DNA Res.">
        <title>Chromosomal-level genome assembly of the orchid tree Bauhinia variegata (Leguminosae; Cercidoideae) supports the allotetraploid origin hypothesis of Bauhinia.</title>
        <authorList>
            <person name="Zhong Y."/>
            <person name="Chen Y."/>
            <person name="Zheng D."/>
            <person name="Pang J."/>
            <person name="Liu Y."/>
            <person name="Luo S."/>
            <person name="Meng S."/>
            <person name="Qian L."/>
            <person name="Wei D."/>
            <person name="Dai S."/>
            <person name="Zhou R."/>
        </authorList>
    </citation>
    <scope>NUCLEOTIDE SEQUENCE [LARGE SCALE GENOMIC DNA]</scope>
    <source>
        <strain evidence="1">BV-YZ2020</strain>
    </source>
</reference>
<organism evidence="1 2">
    <name type="scientific">Bauhinia variegata</name>
    <name type="common">Purple orchid tree</name>
    <name type="synonym">Phanera variegata</name>
    <dbReference type="NCBI Taxonomy" id="167791"/>
    <lineage>
        <taxon>Eukaryota</taxon>
        <taxon>Viridiplantae</taxon>
        <taxon>Streptophyta</taxon>
        <taxon>Embryophyta</taxon>
        <taxon>Tracheophyta</taxon>
        <taxon>Spermatophyta</taxon>
        <taxon>Magnoliopsida</taxon>
        <taxon>eudicotyledons</taxon>
        <taxon>Gunneridae</taxon>
        <taxon>Pentapetalae</taxon>
        <taxon>rosids</taxon>
        <taxon>fabids</taxon>
        <taxon>Fabales</taxon>
        <taxon>Fabaceae</taxon>
        <taxon>Cercidoideae</taxon>
        <taxon>Cercideae</taxon>
        <taxon>Bauhiniinae</taxon>
        <taxon>Bauhinia</taxon>
    </lineage>
</organism>
<gene>
    <name evidence="1" type="ORF">L6164_037487</name>
</gene>
<comment type="caution">
    <text evidence="1">The sequence shown here is derived from an EMBL/GenBank/DDBJ whole genome shotgun (WGS) entry which is preliminary data.</text>
</comment>
<accession>A0ACB9KK45</accession>
<dbReference type="EMBL" id="CM039439">
    <property type="protein sequence ID" value="KAI4297603.1"/>
    <property type="molecule type" value="Genomic_DNA"/>
</dbReference>
<evidence type="ECO:0000313" key="1">
    <source>
        <dbReference type="EMBL" id="KAI4297603.1"/>
    </source>
</evidence>
<keyword evidence="2" id="KW-1185">Reference proteome</keyword>
<dbReference type="Proteomes" id="UP000828941">
    <property type="component" value="Chromosome 14"/>
</dbReference>
<evidence type="ECO:0000313" key="2">
    <source>
        <dbReference type="Proteomes" id="UP000828941"/>
    </source>
</evidence>
<name>A0ACB9KK45_BAUVA</name>